<dbReference type="Gramene" id="OMP00025">
    <property type="protein sequence ID" value="OMP00025"/>
    <property type="gene ID" value="CCACVL1_03491"/>
</dbReference>
<keyword evidence="2" id="KW-1185">Reference proteome</keyword>
<protein>
    <submittedName>
        <fullName evidence="1">Uncharacterized protein</fullName>
    </submittedName>
</protein>
<name>A0A1R3JYU7_COCAP</name>
<dbReference type="Proteomes" id="UP000188268">
    <property type="component" value="Unassembled WGS sequence"/>
</dbReference>
<reference evidence="1 2" key="1">
    <citation type="submission" date="2013-09" db="EMBL/GenBank/DDBJ databases">
        <title>Corchorus capsularis genome sequencing.</title>
        <authorList>
            <person name="Alam M."/>
            <person name="Haque M.S."/>
            <person name="Islam M.S."/>
            <person name="Emdad E.M."/>
            <person name="Islam M.M."/>
            <person name="Ahmed B."/>
            <person name="Halim A."/>
            <person name="Hossen Q.M.M."/>
            <person name="Hossain M.Z."/>
            <person name="Ahmed R."/>
            <person name="Khan M.M."/>
            <person name="Islam R."/>
            <person name="Rashid M.M."/>
            <person name="Khan S.A."/>
            <person name="Rahman M.S."/>
            <person name="Alam M."/>
        </authorList>
    </citation>
    <scope>NUCLEOTIDE SEQUENCE [LARGE SCALE GENOMIC DNA]</scope>
    <source>
        <strain evidence="2">cv. CVL-1</strain>
        <tissue evidence="1">Whole seedling</tissue>
    </source>
</reference>
<sequence length="46" mass="5161">MAGNVVASANISWDFVKITFKEKLERRGIGLVMVGRIPTSQFYNCL</sequence>
<dbReference type="EMBL" id="AWWV01006718">
    <property type="protein sequence ID" value="OMP00025.1"/>
    <property type="molecule type" value="Genomic_DNA"/>
</dbReference>
<evidence type="ECO:0000313" key="2">
    <source>
        <dbReference type="Proteomes" id="UP000188268"/>
    </source>
</evidence>
<proteinExistence type="predicted"/>
<dbReference type="AlphaFoldDB" id="A0A1R3JYU7"/>
<organism evidence="1 2">
    <name type="scientific">Corchorus capsularis</name>
    <name type="common">Jute</name>
    <dbReference type="NCBI Taxonomy" id="210143"/>
    <lineage>
        <taxon>Eukaryota</taxon>
        <taxon>Viridiplantae</taxon>
        <taxon>Streptophyta</taxon>
        <taxon>Embryophyta</taxon>
        <taxon>Tracheophyta</taxon>
        <taxon>Spermatophyta</taxon>
        <taxon>Magnoliopsida</taxon>
        <taxon>eudicotyledons</taxon>
        <taxon>Gunneridae</taxon>
        <taxon>Pentapetalae</taxon>
        <taxon>rosids</taxon>
        <taxon>malvids</taxon>
        <taxon>Malvales</taxon>
        <taxon>Malvaceae</taxon>
        <taxon>Grewioideae</taxon>
        <taxon>Apeibeae</taxon>
        <taxon>Corchorus</taxon>
    </lineage>
</organism>
<accession>A0A1R3JYU7</accession>
<evidence type="ECO:0000313" key="1">
    <source>
        <dbReference type="EMBL" id="OMP00025.1"/>
    </source>
</evidence>
<comment type="caution">
    <text evidence="1">The sequence shown here is derived from an EMBL/GenBank/DDBJ whole genome shotgun (WGS) entry which is preliminary data.</text>
</comment>
<gene>
    <name evidence="1" type="ORF">CCACVL1_03491</name>
</gene>